<name>A0ABR3WIF5_9PEZI</name>
<dbReference type="InterPro" id="IPR023696">
    <property type="entry name" value="Ureohydrolase_dom_sf"/>
</dbReference>
<evidence type="ECO:0000256" key="2">
    <source>
        <dbReference type="ARBA" id="ARBA00022801"/>
    </source>
</evidence>
<protein>
    <recommendedName>
        <fullName evidence="7">Arginase</fullName>
    </recommendedName>
</protein>
<dbReference type="PANTHER" id="PTHR43782">
    <property type="entry name" value="ARGINASE"/>
    <property type="match status" value="1"/>
</dbReference>
<dbReference type="CDD" id="cd09999">
    <property type="entry name" value="Arginase-like_1"/>
    <property type="match status" value="1"/>
</dbReference>
<keyword evidence="6" id="KW-1185">Reference proteome</keyword>
<dbReference type="PANTHER" id="PTHR43782:SF3">
    <property type="entry name" value="ARGINASE"/>
    <property type="match status" value="1"/>
</dbReference>
<evidence type="ECO:0000313" key="6">
    <source>
        <dbReference type="Proteomes" id="UP001583177"/>
    </source>
</evidence>
<proteinExistence type="inferred from homology"/>
<dbReference type="EMBL" id="JAWRVE010000079">
    <property type="protein sequence ID" value="KAL1862632.1"/>
    <property type="molecule type" value="Genomic_DNA"/>
</dbReference>
<evidence type="ECO:0000256" key="4">
    <source>
        <dbReference type="PROSITE-ProRule" id="PRU00742"/>
    </source>
</evidence>
<dbReference type="Proteomes" id="UP001583177">
    <property type="component" value="Unassembled WGS sequence"/>
</dbReference>
<keyword evidence="2" id="KW-0378">Hydrolase</keyword>
<dbReference type="Pfam" id="PF00491">
    <property type="entry name" value="Arginase"/>
    <property type="match status" value="1"/>
</dbReference>
<keyword evidence="1" id="KW-0479">Metal-binding</keyword>
<accession>A0ABR3WIF5</accession>
<evidence type="ECO:0000313" key="5">
    <source>
        <dbReference type="EMBL" id="KAL1862632.1"/>
    </source>
</evidence>
<dbReference type="PRINTS" id="PR00116">
    <property type="entry name" value="ARGINASE"/>
</dbReference>
<dbReference type="InterPro" id="IPR006035">
    <property type="entry name" value="Ureohydrolase"/>
</dbReference>
<keyword evidence="3" id="KW-0464">Manganese</keyword>
<dbReference type="SUPFAM" id="SSF52768">
    <property type="entry name" value="Arginase/deacetylase"/>
    <property type="match status" value="1"/>
</dbReference>
<comment type="caution">
    <text evidence="5">The sequence shown here is derived from an EMBL/GenBank/DDBJ whole genome shotgun (WGS) entry which is preliminary data.</text>
</comment>
<dbReference type="PROSITE" id="PS51409">
    <property type="entry name" value="ARGINASE_2"/>
    <property type="match status" value="1"/>
</dbReference>
<reference evidence="5 6" key="1">
    <citation type="journal article" date="2024" name="IMA Fungus">
        <title>IMA Genome - F19 : A genome assembly and annotation guide to empower mycologists, including annotated draft genome sequences of Ceratocystis pirilliformis, Diaporthe australafricana, Fusarium ophioides, Paecilomyces lecythidis, and Sporothrix stenoceras.</title>
        <authorList>
            <person name="Aylward J."/>
            <person name="Wilson A.M."/>
            <person name="Visagie C.M."/>
            <person name="Spraker J."/>
            <person name="Barnes I."/>
            <person name="Buitendag C."/>
            <person name="Ceriani C."/>
            <person name="Del Mar Angel L."/>
            <person name="du Plessis D."/>
            <person name="Fuchs T."/>
            <person name="Gasser K."/>
            <person name="Kramer D."/>
            <person name="Li W."/>
            <person name="Munsamy K."/>
            <person name="Piso A."/>
            <person name="Price J.L."/>
            <person name="Sonnekus B."/>
            <person name="Thomas C."/>
            <person name="van der Nest A."/>
            <person name="van Dijk A."/>
            <person name="van Heerden A."/>
            <person name="van Vuuren N."/>
            <person name="Yilmaz N."/>
            <person name="Duong T.A."/>
            <person name="van der Merwe N.A."/>
            <person name="Wingfield M.J."/>
            <person name="Wingfield B.D."/>
        </authorList>
    </citation>
    <scope>NUCLEOTIDE SEQUENCE [LARGE SCALE GENOMIC DNA]</scope>
    <source>
        <strain evidence="5 6">CMW 18300</strain>
    </source>
</reference>
<comment type="similarity">
    <text evidence="4">Belongs to the arginase family.</text>
</comment>
<evidence type="ECO:0008006" key="7">
    <source>
        <dbReference type="Google" id="ProtNLM"/>
    </source>
</evidence>
<sequence>MVAHSITLIMSPYHVGLHEHRVGTGPNRIRKHGVVAEIEKLGVVVNIVEIDRVDDFEGEIGRSFELLGKISKTISAVVKDQQSFPIVLAGNCHSTVAIAAGLGHTAPEPAFIWIDAHDDFDTPSTNMNGYLDAMGVSMLHGESWHALMETIPGHVPLALERFVYCGLRDCTNTQRRRVAAAGMDVVWGDTSPGAPRPDFAAELEEILVTKPKYREAPGALVHLDLDVLDDSLGDVNGYSTSGGLLEPDLQKCMAMIPSRVTPLSLTVCSFNGDLEDGDRIAQIAVRGISTFVKALLQTGVVAKTKE</sequence>
<gene>
    <name evidence="5" type="ORF">Daus18300_008430</name>
</gene>
<evidence type="ECO:0000256" key="1">
    <source>
        <dbReference type="ARBA" id="ARBA00022723"/>
    </source>
</evidence>
<dbReference type="Gene3D" id="3.40.800.10">
    <property type="entry name" value="Ureohydrolase domain"/>
    <property type="match status" value="1"/>
</dbReference>
<organism evidence="5 6">
    <name type="scientific">Diaporthe australafricana</name>
    <dbReference type="NCBI Taxonomy" id="127596"/>
    <lineage>
        <taxon>Eukaryota</taxon>
        <taxon>Fungi</taxon>
        <taxon>Dikarya</taxon>
        <taxon>Ascomycota</taxon>
        <taxon>Pezizomycotina</taxon>
        <taxon>Sordariomycetes</taxon>
        <taxon>Sordariomycetidae</taxon>
        <taxon>Diaporthales</taxon>
        <taxon>Diaporthaceae</taxon>
        <taxon>Diaporthe</taxon>
    </lineage>
</organism>
<evidence type="ECO:0000256" key="3">
    <source>
        <dbReference type="ARBA" id="ARBA00023211"/>
    </source>
</evidence>